<evidence type="ECO:0000256" key="1">
    <source>
        <dbReference type="SAM" id="MobiDB-lite"/>
    </source>
</evidence>
<comment type="caution">
    <text evidence="2">The sequence shown here is derived from an EMBL/GenBank/DDBJ whole genome shotgun (WGS) entry which is preliminary data.</text>
</comment>
<dbReference type="RefSeq" id="WP_202926606.1">
    <property type="nucleotide sequence ID" value="NZ_CAWPHQ010000006.1"/>
</dbReference>
<proteinExistence type="predicted"/>
<dbReference type="AlphaFoldDB" id="A0A6L9JMM2"/>
<protein>
    <submittedName>
        <fullName evidence="2">Uncharacterized protein</fullName>
    </submittedName>
</protein>
<feature type="region of interest" description="Disordered" evidence="1">
    <location>
        <begin position="1"/>
        <end position="25"/>
    </location>
</feature>
<reference evidence="2 3" key="1">
    <citation type="submission" date="2019-12" db="EMBL/GenBank/DDBJ databases">
        <title>Engineering Photorhabdus to improve their lethality against agricultural pests.</title>
        <authorList>
            <person name="Machado R.A.R."/>
        </authorList>
    </citation>
    <scope>NUCLEOTIDE SEQUENCE [LARGE SCALE GENOMIC DNA]</scope>
    <source>
        <strain evidence="2 3">EN01</strain>
    </source>
</reference>
<name>A0A6L9JMM2_PHOLM</name>
<evidence type="ECO:0000313" key="2">
    <source>
        <dbReference type="EMBL" id="NDL37901.1"/>
    </source>
</evidence>
<gene>
    <name evidence="2" type="ORF">GPY51_03635</name>
</gene>
<dbReference type="EMBL" id="WSFA01000005">
    <property type="protein sequence ID" value="NDL37901.1"/>
    <property type="molecule type" value="Genomic_DNA"/>
</dbReference>
<dbReference type="Proteomes" id="UP000479300">
    <property type="component" value="Unassembled WGS sequence"/>
</dbReference>
<evidence type="ECO:0000313" key="3">
    <source>
        <dbReference type="Proteomes" id="UP000479300"/>
    </source>
</evidence>
<accession>A0A6L9JMM2</accession>
<sequence length="52" mass="5609">MAEVTETAKPAAQNDVGSLQSAGENGYRPPELCILILCSAFTPNTRGRSRMR</sequence>
<organism evidence="2 3">
    <name type="scientific">Photorhabdus laumondii subsp. laumondii</name>
    <name type="common">Photorhabdus luminescens subsp. laumondii</name>
    <dbReference type="NCBI Taxonomy" id="141679"/>
    <lineage>
        <taxon>Bacteria</taxon>
        <taxon>Pseudomonadati</taxon>
        <taxon>Pseudomonadota</taxon>
        <taxon>Gammaproteobacteria</taxon>
        <taxon>Enterobacterales</taxon>
        <taxon>Morganellaceae</taxon>
        <taxon>Photorhabdus</taxon>
    </lineage>
</organism>